<dbReference type="GO" id="GO:0005975">
    <property type="term" value="P:carbohydrate metabolic process"/>
    <property type="evidence" value="ECO:0007669"/>
    <property type="project" value="InterPro"/>
</dbReference>
<dbReference type="PANTHER" id="PTHR11452">
    <property type="entry name" value="ALPHA-GALACTOSIDASE/ALPHA-N-ACETYLGALACTOSAMINIDASE"/>
    <property type="match status" value="1"/>
</dbReference>
<name>S8F7I3_FOMSC</name>
<dbReference type="InterPro" id="IPR017853">
    <property type="entry name" value="GH"/>
</dbReference>
<dbReference type="PRINTS" id="PR00740">
    <property type="entry name" value="GLHYDRLASE27"/>
</dbReference>
<gene>
    <name evidence="10" type="ORF">FOMPIDRAFT_161682</name>
</gene>
<dbReference type="EC" id="3.2.1.22" evidence="3 7"/>
<dbReference type="Gene3D" id="2.60.40.1180">
    <property type="entry name" value="Golgi alpha-mannosidase II"/>
    <property type="match status" value="1"/>
</dbReference>
<dbReference type="InterPro" id="IPR013785">
    <property type="entry name" value="Aldolase_TIM"/>
</dbReference>
<evidence type="ECO:0000256" key="3">
    <source>
        <dbReference type="ARBA" id="ARBA00012755"/>
    </source>
</evidence>
<evidence type="ECO:0000256" key="8">
    <source>
        <dbReference type="SAM" id="Phobius"/>
    </source>
</evidence>
<dbReference type="AlphaFoldDB" id="S8F7I3"/>
<dbReference type="InterPro" id="IPR002241">
    <property type="entry name" value="Glyco_hydro_27"/>
</dbReference>
<feature type="domain" description="Alpha galactosidase C-terminal" evidence="9">
    <location>
        <begin position="367"/>
        <end position="443"/>
    </location>
</feature>
<dbReference type="PANTHER" id="PTHR11452:SF61">
    <property type="entry name" value="ALPHA-GALACTOSIDASE B-RELATED"/>
    <property type="match status" value="1"/>
</dbReference>
<dbReference type="Pfam" id="PF17801">
    <property type="entry name" value="Melibiase_C"/>
    <property type="match status" value="1"/>
</dbReference>
<evidence type="ECO:0000256" key="2">
    <source>
        <dbReference type="ARBA" id="ARBA00009743"/>
    </source>
</evidence>
<evidence type="ECO:0000256" key="1">
    <source>
        <dbReference type="ARBA" id="ARBA00001255"/>
    </source>
</evidence>
<keyword evidence="8" id="KW-1133">Transmembrane helix</keyword>
<dbReference type="SUPFAM" id="SSF51011">
    <property type="entry name" value="Glycosyl hydrolase domain"/>
    <property type="match status" value="1"/>
</dbReference>
<evidence type="ECO:0000256" key="6">
    <source>
        <dbReference type="ARBA" id="ARBA00023295"/>
    </source>
</evidence>
<keyword evidence="11" id="KW-1185">Reference proteome</keyword>
<keyword evidence="6 7" id="KW-0326">Glycosidase</keyword>
<reference evidence="10 11" key="1">
    <citation type="journal article" date="2012" name="Science">
        <title>The Paleozoic origin of enzymatic lignin decomposition reconstructed from 31 fungal genomes.</title>
        <authorList>
            <person name="Floudas D."/>
            <person name="Binder M."/>
            <person name="Riley R."/>
            <person name="Barry K."/>
            <person name="Blanchette R.A."/>
            <person name="Henrissat B."/>
            <person name="Martinez A.T."/>
            <person name="Otillar R."/>
            <person name="Spatafora J.W."/>
            <person name="Yadav J.S."/>
            <person name="Aerts A."/>
            <person name="Benoit I."/>
            <person name="Boyd A."/>
            <person name="Carlson A."/>
            <person name="Copeland A."/>
            <person name="Coutinho P.M."/>
            <person name="de Vries R.P."/>
            <person name="Ferreira P."/>
            <person name="Findley K."/>
            <person name="Foster B."/>
            <person name="Gaskell J."/>
            <person name="Glotzer D."/>
            <person name="Gorecki P."/>
            <person name="Heitman J."/>
            <person name="Hesse C."/>
            <person name="Hori C."/>
            <person name="Igarashi K."/>
            <person name="Jurgens J.A."/>
            <person name="Kallen N."/>
            <person name="Kersten P."/>
            <person name="Kohler A."/>
            <person name="Kuees U."/>
            <person name="Kumar T.K.A."/>
            <person name="Kuo A."/>
            <person name="LaButti K."/>
            <person name="Larrondo L.F."/>
            <person name="Lindquist E."/>
            <person name="Ling A."/>
            <person name="Lombard V."/>
            <person name="Lucas S."/>
            <person name="Lundell T."/>
            <person name="Martin R."/>
            <person name="McLaughlin D.J."/>
            <person name="Morgenstern I."/>
            <person name="Morin E."/>
            <person name="Murat C."/>
            <person name="Nagy L.G."/>
            <person name="Nolan M."/>
            <person name="Ohm R.A."/>
            <person name="Patyshakuliyeva A."/>
            <person name="Rokas A."/>
            <person name="Ruiz-Duenas F.J."/>
            <person name="Sabat G."/>
            <person name="Salamov A."/>
            <person name="Samejima M."/>
            <person name="Schmutz J."/>
            <person name="Slot J.C."/>
            <person name="St John F."/>
            <person name="Stenlid J."/>
            <person name="Sun H."/>
            <person name="Sun S."/>
            <person name="Syed K."/>
            <person name="Tsang A."/>
            <person name="Wiebenga A."/>
            <person name="Young D."/>
            <person name="Pisabarro A."/>
            <person name="Eastwood D.C."/>
            <person name="Martin F."/>
            <person name="Cullen D."/>
            <person name="Grigoriev I.V."/>
            <person name="Hibbett D.S."/>
        </authorList>
    </citation>
    <scope>NUCLEOTIDE SEQUENCE</scope>
    <source>
        <strain evidence="11">FP-58527</strain>
    </source>
</reference>
<organism evidence="10 11">
    <name type="scientific">Fomitopsis schrenkii</name>
    <name type="common">Brown rot fungus</name>
    <dbReference type="NCBI Taxonomy" id="2126942"/>
    <lineage>
        <taxon>Eukaryota</taxon>
        <taxon>Fungi</taxon>
        <taxon>Dikarya</taxon>
        <taxon>Basidiomycota</taxon>
        <taxon>Agaricomycotina</taxon>
        <taxon>Agaricomycetes</taxon>
        <taxon>Polyporales</taxon>
        <taxon>Fomitopsis</taxon>
    </lineage>
</organism>
<evidence type="ECO:0000256" key="4">
    <source>
        <dbReference type="ARBA" id="ARBA00022729"/>
    </source>
</evidence>
<dbReference type="Gene3D" id="3.20.20.70">
    <property type="entry name" value="Aldolase class I"/>
    <property type="match status" value="1"/>
</dbReference>
<dbReference type="OrthoDB" id="5795902at2759"/>
<comment type="similarity">
    <text evidence="2 7">Belongs to the glycosyl hydrolase 27 family.</text>
</comment>
<keyword evidence="8" id="KW-0812">Transmembrane</keyword>
<dbReference type="InterPro" id="IPR041233">
    <property type="entry name" value="Melibiase_C"/>
</dbReference>
<dbReference type="STRING" id="743788.S8F7I3"/>
<dbReference type="SUPFAM" id="SSF51445">
    <property type="entry name" value="(Trans)glycosidases"/>
    <property type="match status" value="1"/>
</dbReference>
<dbReference type="GO" id="GO:0004557">
    <property type="term" value="F:alpha-galactosidase activity"/>
    <property type="evidence" value="ECO:0007669"/>
    <property type="project" value="UniProtKB-EC"/>
</dbReference>
<feature type="transmembrane region" description="Helical" evidence="8">
    <location>
        <begin position="18"/>
        <end position="39"/>
    </location>
</feature>
<protein>
    <recommendedName>
        <fullName evidence="3 7">Alpha-galactosidase</fullName>
        <ecNumber evidence="3 7">3.2.1.22</ecNumber>
    </recommendedName>
    <alternativeName>
        <fullName evidence="7">Melibiase</fullName>
    </alternativeName>
</protein>
<dbReference type="InParanoid" id="S8F7I3"/>
<evidence type="ECO:0000313" key="10">
    <source>
        <dbReference type="EMBL" id="EPS94779.1"/>
    </source>
</evidence>
<dbReference type="HOGENOM" id="CLU_013093_2_1_1"/>
<accession>S8F7I3</accession>
<dbReference type="eggNOG" id="KOG2366">
    <property type="taxonomic scope" value="Eukaryota"/>
</dbReference>
<keyword evidence="7" id="KW-1015">Disulfide bond</keyword>
<evidence type="ECO:0000259" key="9">
    <source>
        <dbReference type="Pfam" id="PF17801"/>
    </source>
</evidence>
<proteinExistence type="inferred from homology"/>
<sequence>METQPLLPSRDVRRSRLAVLKTAVAAAVLMAATVALLAYSGILSRSGHPAHSPVRGPSFTGDDERPGRLPVMGYNTWNAYYCDINEDKILKTAELMQSLGLKDLGYDYVNVDDCYSKKQRNEYGDIVEDPEKFPSGMRTLTDKIHKLGFKAGIYSDSGWFTCQLYPGSFQNEDRDISLFRDEWNFDLLKYDNCAIPFDDVIKEGMVGKFQRMAGAIERLSKRTGRSPILFSLCQWGEEQPWLWAQKISQTWRTTGDIGANWGSVMDILNRNSFITWANNFYAHNDMDMLEVGNGELSYEEAKTHFTAWALLKSPLLIGTDLPTVSEETLSILKNEEIIAVNQDPVIGTSISPFRWGLNPDWTYNATHPAQFWSGESENGTVIMLLNTLGEPADLAFNLTESPWLRAGRQYSVRDLWSHTDNGTAVRNFIARAVPAHGVVALLLKDAGDEPEGQWPPCMRLNWCTAENGTIYDGEHFKAEL</sequence>
<comment type="catalytic activity">
    <reaction evidence="1 7">
        <text>Hydrolysis of terminal, non-reducing alpha-D-galactose residues in alpha-D-galactosides, including galactose oligosaccharides, galactomannans and galactolipids.</text>
        <dbReference type="EC" id="3.2.1.22"/>
    </reaction>
</comment>
<dbReference type="Pfam" id="PF16499">
    <property type="entry name" value="Melibiase_2"/>
    <property type="match status" value="1"/>
</dbReference>
<dbReference type="EMBL" id="KE504223">
    <property type="protein sequence ID" value="EPS94779.1"/>
    <property type="molecule type" value="Genomic_DNA"/>
</dbReference>
<keyword evidence="4" id="KW-0732">Signal</keyword>
<dbReference type="CDD" id="cd14792">
    <property type="entry name" value="GH27"/>
    <property type="match status" value="1"/>
</dbReference>
<dbReference type="InterPro" id="IPR013780">
    <property type="entry name" value="Glyco_hydro_b"/>
</dbReference>
<keyword evidence="8" id="KW-0472">Membrane</keyword>
<evidence type="ECO:0000256" key="7">
    <source>
        <dbReference type="RuleBase" id="RU361168"/>
    </source>
</evidence>
<keyword evidence="5 7" id="KW-0378">Hydrolase</keyword>
<dbReference type="Proteomes" id="UP000015241">
    <property type="component" value="Unassembled WGS sequence"/>
</dbReference>
<evidence type="ECO:0000256" key="5">
    <source>
        <dbReference type="ARBA" id="ARBA00022801"/>
    </source>
</evidence>
<evidence type="ECO:0000313" key="11">
    <source>
        <dbReference type="Proteomes" id="UP000015241"/>
    </source>
</evidence>